<feature type="chain" id="PRO_5047385360" evidence="6">
    <location>
        <begin position="27"/>
        <end position="258"/>
    </location>
</feature>
<evidence type="ECO:0000313" key="8">
    <source>
        <dbReference type="Proteomes" id="UP001620409"/>
    </source>
</evidence>
<protein>
    <submittedName>
        <fullName evidence="7">MipA/OmpV family protein</fullName>
    </submittedName>
</protein>
<dbReference type="EMBL" id="JADIKI010000023">
    <property type="protein sequence ID" value="MFK2857114.1"/>
    <property type="molecule type" value="Genomic_DNA"/>
</dbReference>
<comment type="subcellular location">
    <subcellularLocation>
        <location evidence="1">Cell outer membrane</location>
    </subcellularLocation>
</comment>
<dbReference type="PANTHER" id="PTHR38776:SF1">
    <property type="entry name" value="MLTA-INTERACTING PROTEIN-RELATED"/>
    <property type="match status" value="1"/>
</dbReference>
<name>A0ABW8IQY1_9GAMM</name>
<feature type="signal peptide" evidence="6">
    <location>
        <begin position="1"/>
        <end position="26"/>
    </location>
</feature>
<dbReference type="InterPro" id="IPR010583">
    <property type="entry name" value="MipA"/>
</dbReference>
<comment type="caution">
    <text evidence="7">The sequence shown here is derived from an EMBL/GenBank/DDBJ whole genome shotgun (WGS) entry which is preliminary data.</text>
</comment>
<evidence type="ECO:0000313" key="7">
    <source>
        <dbReference type="EMBL" id="MFK2857114.1"/>
    </source>
</evidence>
<keyword evidence="8" id="KW-1185">Reference proteome</keyword>
<keyword evidence="5" id="KW-0998">Cell outer membrane</keyword>
<evidence type="ECO:0000256" key="3">
    <source>
        <dbReference type="ARBA" id="ARBA00022729"/>
    </source>
</evidence>
<gene>
    <name evidence="7" type="ORF">ISP18_21100</name>
</gene>
<organism evidence="7 8">
    <name type="scientific">Dyella humi</name>
    <dbReference type="NCBI Taxonomy" id="1770547"/>
    <lineage>
        <taxon>Bacteria</taxon>
        <taxon>Pseudomonadati</taxon>
        <taxon>Pseudomonadota</taxon>
        <taxon>Gammaproteobacteria</taxon>
        <taxon>Lysobacterales</taxon>
        <taxon>Rhodanobacteraceae</taxon>
        <taxon>Dyella</taxon>
    </lineage>
</organism>
<dbReference type="PANTHER" id="PTHR38776">
    <property type="entry name" value="MLTA-INTERACTING PROTEIN-RELATED"/>
    <property type="match status" value="1"/>
</dbReference>
<dbReference type="Proteomes" id="UP001620409">
    <property type="component" value="Unassembled WGS sequence"/>
</dbReference>
<evidence type="ECO:0000256" key="4">
    <source>
        <dbReference type="ARBA" id="ARBA00023136"/>
    </source>
</evidence>
<evidence type="ECO:0000256" key="5">
    <source>
        <dbReference type="ARBA" id="ARBA00023237"/>
    </source>
</evidence>
<reference evidence="7 8" key="1">
    <citation type="submission" date="2020-10" db="EMBL/GenBank/DDBJ databases">
        <title>Phylogeny of dyella-like bacteria.</title>
        <authorList>
            <person name="Fu J."/>
        </authorList>
    </citation>
    <scope>NUCLEOTIDE SEQUENCE [LARGE SCALE GENOMIC DNA]</scope>
    <source>
        <strain evidence="7 8">DHG40</strain>
    </source>
</reference>
<dbReference type="RefSeq" id="WP_404559599.1">
    <property type="nucleotide sequence ID" value="NZ_JADIKI010000023.1"/>
</dbReference>
<accession>A0ABW8IQY1</accession>
<keyword evidence="3 6" id="KW-0732">Signal</keyword>
<keyword evidence="4" id="KW-0472">Membrane</keyword>
<comment type="similarity">
    <text evidence="2">Belongs to the MipA/OmpV family.</text>
</comment>
<evidence type="ECO:0000256" key="1">
    <source>
        <dbReference type="ARBA" id="ARBA00004442"/>
    </source>
</evidence>
<evidence type="ECO:0000256" key="6">
    <source>
        <dbReference type="SAM" id="SignalP"/>
    </source>
</evidence>
<evidence type="ECO:0000256" key="2">
    <source>
        <dbReference type="ARBA" id="ARBA00005722"/>
    </source>
</evidence>
<proteinExistence type="inferred from homology"/>
<dbReference type="Pfam" id="PF06629">
    <property type="entry name" value="MipA"/>
    <property type="match status" value="1"/>
</dbReference>
<sequence>MSSASLRLTCLSAALVCTAFCSSARAQSAPPQSPTWTLGIGAFWSPSPYRSYSNKAWPLPMVNYEGKSFYVHGATLGYRLFKTGSDEFSVIASPLGNRFLHDDSNDPRLRRLSDRSISGMAGVAWRHLADWGVVQANAQKEFTGHGGGSAFDLSYSYPIVQGSLTLLPTGGVTYSTSALNDYYYGISASEALRSGLPVYHAGGGSSPYMGIVATYKLSHSWLTTGGLRYTLLPNAVKDSPMVNADHTISYFIALSYIF</sequence>